<dbReference type="InterPro" id="IPR016126">
    <property type="entry name" value="Secretoglobin"/>
</dbReference>
<dbReference type="InterPro" id="IPR035960">
    <property type="entry name" value="Secretoglobin_sf"/>
</dbReference>
<accession>A0A8C9PHQ7</accession>
<keyword evidence="5" id="KW-1185">Reference proteome</keyword>
<evidence type="ECO:0000256" key="1">
    <source>
        <dbReference type="ARBA" id="ARBA00004613"/>
    </source>
</evidence>
<feature type="signal peptide" evidence="3">
    <location>
        <begin position="1"/>
        <end position="18"/>
    </location>
</feature>
<dbReference type="PANTHER" id="PTHR14037:SF4">
    <property type="entry name" value="MAMMAGLOBIN-B"/>
    <property type="match status" value="1"/>
</dbReference>
<proteinExistence type="predicted"/>
<name>A0A8C9PHQ7_SPEDA</name>
<dbReference type="AlphaFoldDB" id="A0A8C9PHQ7"/>
<evidence type="ECO:0000256" key="3">
    <source>
        <dbReference type="SAM" id="SignalP"/>
    </source>
</evidence>
<evidence type="ECO:0000313" key="5">
    <source>
        <dbReference type="Proteomes" id="UP000694422"/>
    </source>
</evidence>
<dbReference type="PANTHER" id="PTHR14037">
    <property type="entry name" value="MAMMAGLOBIN-RELATED"/>
    <property type="match status" value="1"/>
</dbReference>
<dbReference type="Proteomes" id="UP000694422">
    <property type="component" value="Unplaced"/>
</dbReference>
<dbReference type="GO" id="GO:0030521">
    <property type="term" value="P:androgen receptor signaling pathway"/>
    <property type="evidence" value="ECO:0007669"/>
    <property type="project" value="TreeGrafter"/>
</dbReference>
<dbReference type="CDD" id="cd00633">
    <property type="entry name" value="Secretoglobin"/>
    <property type="match status" value="1"/>
</dbReference>
<dbReference type="SUPFAM" id="SSF48201">
    <property type="entry name" value="Uteroglobin-like"/>
    <property type="match status" value="1"/>
</dbReference>
<dbReference type="GO" id="GO:0005615">
    <property type="term" value="C:extracellular space"/>
    <property type="evidence" value="ECO:0007669"/>
    <property type="project" value="TreeGrafter"/>
</dbReference>
<dbReference type="Pfam" id="PF01099">
    <property type="entry name" value="Uteroglobin"/>
    <property type="match status" value="1"/>
</dbReference>
<dbReference type="Ensembl" id="ENSSDAT00000008638.1">
    <property type="protein sequence ID" value="ENSSDAP00000007591.1"/>
    <property type="gene ID" value="ENSSDAG00000006930.1"/>
</dbReference>
<reference evidence="4" key="1">
    <citation type="submission" date="2025-08" db="UniProtKB">
        <authorList>
            <consortium name="Ensembl"/>
        </authorList>
    </citation>
    <scope>IDENTIFICATION</scope>
</reference>
<dbReference type="PROSITE" id="PS51257">
    <property type="entry name" value="PROKAR_LIPOPROTEIN"/>
    <property type="match status" value="1"/>
</dbReference>
<feature type="chain" id="PRO_5034991729" evidence="3">
    <location>
        <begin position="19"/>
        <end position="93"/>
    </location>
</feature>
<dbReference type="PROSITE" id="PS51311">
    <property type="entry name" value="SCGB"/>
    <property type="match status" value="1"/>
</dbReference>
<keyword evidence="2" id="KW-0964">Secreted</keyword>
<evidence type="ECO:0000256" key="2">
    <source>
        <dbReference type="ARBA" id="ARBA00022525"/>
    </source>
</evidence>
<protein>
    <submittedName>
        <fullName evidence="4">Uncharacterized protein</fullName>
    </submittedName>
</protein>
<sequence length="93" mass="10451">MKLLAVLLLAALPLYCSAGSGCQFLEEVVKKTISPEISKEEFLSFIEEFVHNDSTQTAVEEFKQCFLNQSNETLANVQGMMNIMYNSIYCAPF</sequence>
<reference evidence="4" key="2">
    <citation type="submission" date="2025-09" db="UniProtKB">
        <authorList>
            <consortium name="Ensembl"/>
        </authorList>
    </citation>
    <scope>IDENTIFICATION</scope>
</reference>
<organism evidence="4 5">
    <name type="scientific">Spermophilus dauricus</name>
    <name type="common">Daurian ground squirrel</name>
    <dbReference type="NCBI Taxonomy" id="99837"/>
    <lineage>
        <taxon>Eukaryota</taxon>
        <taxon>Metazoa</taxon>
        <taxon>Chordata</taxon>
        <taxon>Craniata</taxon>
        <taxon>Vertebrata</taxon>
        <taxon>Euteleostomi</taxon>
        <taxon>Mammalia</taxon>
        <taxon>Eutheria</taxon>
        <taxon>Euarchontoglires</taxon>
        <taxon>Glires</taxon>
        <taxon>Rodentia</taxon>
        <taxon>Sciuromorpha</taxon>
        <taxon>Sciuridae</taxon>
        <taxon>Xerinae</taxon>
        <taxon>Marmotini</taxon>
        <taxon>Spermophilus</taxon>
    </lineage>
</organism>
<keyword evidence="3" id="KW-0732">Signal</keyword>
<comment type="subcellular location">
    <subcellularLocation>
        <location evidence="1">Secreted</location>
    </subcellularLocation>
</comment>
<evidence type="ECO:0000313" key="4">
    <source>
        <dbReference type="Ensembl" id="ENSSDAP00000007591.1"/>
    </source>
</evidence>